<evidence type="ECO:0000256" key="3">
    <source>
        <dbReference type="ARBA" id="ARBA00022553"/>
    </source>
</evidence>
<keyword evidence="3 8" id="KW-0597">Phosphoprotein</keyword>
<dbReference type="SMART" id="SM00448">
    <property type="entry name" value="REC"/>
    <property type="match status" value="1"/>
</dbReference>
<dbReference type="InterPro" id="IPR009057">
    <property type="entry name" value="Homeodomain-like_sf"/>
</dbReference>
<feature type="domain" description="Response regulatory" evidence="10">
    <location>
        <begin position="3"/>
        <end position="122"/>
    </location>
</feature>
<dbReference type="PANTHER" id="PTHR42713">
    <property type="entry name" value="HISTIDINE KINASE-RELATED"/>
    <property type="match status" value="1"/>
</dbReference>
<dbReference type="Pfam" id="PF00072">
    <property type="entry name" value="Response_reg"/>
    <property type="match status" value="1"/>
</dbReference>
<dbReference type="RefSeq" id="WP_210662005.1">
    <property type="nucleotide sequence ID" value="NZ_JAGKSP010000011.1"/>
</dbReference>
<sequence length="522" mass="59410">MLNIAIVDDEEIIRLGLEKMITRFSSDYRIVGSYEDGAEALAAIGAPDLQVDLIITDIKMPYMDGLRFIELVKEKLPGIRCLILSGYNDFEYARKAIQFGVDDYMIKPVDLQELSKLLQTVDRQLSERRENEEQLALAARQQRGHELEEQLRKLLQSGGAGEHAAPSLLPELQSGRGAVIVFRTSNMLAHESLLHYLDEIKAMFHHVVVMDNNLIAVLLSVQEDGKQPEKSVRAISLRLMDYMHNRSGGFIAIGESVLPHVGGSWHGAYVEGLAASRHQFYKERETFAMNLKDLPAKAEQWKFNMPALDEQFKTACEMLDSQTIKTVIPLFFAEAERGKAGYDEIMHMAGHLFYTLTTKIDGFLDALYELQGATFDFHRTVASHFAMRDLKEWLIAIVDQVVKALEPTRNASSKRVIETVKLWIQEHYREEIELTALSETVFLNASYLSFLFKRETNQTITEYITSVRMAKAKEYLKDRLDLKAYQIGELVGYADGIYFNKLFKKTVGVTPQKYRNQTSGSQ</sequence>
<dbReference type="PROSITE" id="PS50110">
    <property type="entry name" value="RESPONSE_REGULATORY"/>
    <property type="match status" value="1"/>
</dbReference>
<keyword evidence="5" id="KW-0805">Transcription regulation</keyword>
<evidence type="ECO:0000256" key="4">
    <source>
        <dbReference type="ARBA" id="ARBA00023012"/>
    </source>
</evidence>
<dbReference type="PROSITE" id="PS01124">
    <property type="entry name" value="HTH_ARAC_FAMILY_2"/>
    <property type="match status" value="1"/>
</dbReference>
<dbReference type="EMBL" id="JAGKSP010000011">
    <property type="protein sequence ID" value="MBP3965519.1"/>
    <property type="molecule type" value="Genomic_DNA"/>
</dbReference>
<evidence type="ECO:0000256" key="7">
    <source>
        <dbReference type="ARBA" id="ARBA00023163"/>
    </source>
</evidence>
<evidence type="ECO:0000256" key="8">
    <source>
        <dbReference type="PROSITE-ProRule" id="PRU00169"/>
    </source>
</evidence>
<dbReference type="CDD" id="cd17536">
    <property type="entry name" value="REC_YesN-like"/>
    <property type="match status" value="1"/>
</dbReference>
<evidence type="ECO:0000313" key="11">
    <source>
        <dbReference type="EMBL" id="MBP3965519.1"/>
    </source>
</evidence>
<dbReference type="Gene3D" id="3.40.50.2300">
    <property type="match status" value="1"/>
</dbReference>
<keyword evidence="6" id="KW-0238">DNA-binding</keyword>
<dbReference type="Pfam" id="PF12833">
    <property type="entry name" value="HTH_18"/>
    <property type="match status" value="1"/>
</dbReference>
<accession>A0ABS5CI28</accession>
<evidence type="ECO:0000256" key="1">
    <source>
        <dbReference type="ARBA" id="ARBA00004496"/>
    </source>
</evidence>
<feature type="domain" description="HTH araC/xylS-type" evidence="9">
    <location>
        <begin position="418"/>
        <end position="517"/>
    </location>
</feature>
<dbReference type="PANTHER" id="PTHR42713:SF3">
    <property type="entry name" value="TRANSCRIPTIONAL REGULATORY PROTEIN HPTR"/>
    <property type="match status" value="1"/>
</dbReference>
<keyword evidence="2" id="KW-0963">Cytoplasm</keyword>
<gene>
    <name evidence="11" type="ORF">I8J30_22660</name>
</gene>
<name>A0ABS5CI28_9BACL</name>
<dbReference type="SUPFAM" id="SSF52172">
    <property type="entry name" value="CheY-like"/>
    <property type="match status" value="1"/>
</dbReference>
<evidence type="ECO:0000256" key="6">
    <source>
        <dbReference type="ARBA" id="ARBA00023125"/>
    </source>
</evidence>
<dbReference type="SUPFAM" id="SSF46689">
    <property type="entry name" value="Homeodomain-like"/>
    <property type="match status" value="2"/>
</dbReference>
<evidence type="ECO:0000313" key="12">
    <source>
        <dbReference type="Proteomes" id="UP000673394"/>
    </source>
</evidence>
<dbReference type="Gene3D" id="1.10.10.60">
    <property type="entry name" value="Homeodomain-like"/>
    <property type="match status" value="2"/>
</dbReference>
<comment type="caution">
    <text evidence="11">The sequence shown here is derived from an EMBL/GenBank/DDBJ whole genome shotgun (WGS) entry which is preliminary data.</text>
</comment>
<dbReference type="InterPro" id="IPR018060">
    <property type="entry name" value="HTH_AraC"/>
</dbReference>
<protein>
    <submittedName>
        <fullName evidence="11">Response regulator</fullName>
    </submittedName>
</protein>
<evidence type="ECO:0000256" key="2">
    <source>
        <dbReference type="ARBA" id="ARBA00022490"/>
    </source>
</evidence>
<dbReference type="SMART" id="SM00342">
    <property type="entry name" value="HTH_ARAC"/>
    <property type="match status" value="1"/>
</dbReference>
<dbReference type="Proteomes" id="UP000673394">
    <property type="component" value="Unassembled WGS sequence"/>
</dbReference>
<evidence type="ECO:0000256" key="5">
    <source>
        <dbReference type="ARBA" id="ARBA00023015"/>
    </source>
</evidence>
<keyword evidence="12" id="KW-1185">Reference proteome</keyword>
<evidence type="ECO:0000259" key="10">
    <source>
        <dbReference type="PROSITE" id="PS50110"/>
    </source>
</evidence>
<dbReference type="InterPro" id="IPR001789">
    <property type="entry name" value="Sig_transdc_resp-reg_receiver"/>
</dbReference>
<proteinExistence type="predicted"/>
<organism evidence="11 12">
    <name type="scientific">Paenibacillus lignilyticus</name>
    <dbReference type="NCBI Taxonomy" id="1172615"/>
    <lineage>
        <taxon>Bacteria</taxon>
        <taxon>Bacillati</taxon>
        <taxon>Bacillota</taxon>
        <taxon>Bacilli</taxon>
        <taxon>Bacillales</taxon>
        <taxon>Paenibacillaceae</taxon>
        <taxon>Paenibacillus</taxon>
    </lineage>
</organism>
<dbReference type="InterPro" id="IPR011006">
    <property type="entry name" value="CheY-like_superfamily"/>
</dbReference>
<keyword evidence="4" id="KW-0902">Two-component regulatory system</keyword>
<feature type="modified residue" description="4-aspartylphosphate" evidence="8">
    <location>
        <position position="57"/>
    </location>
</feature>
<comment type="subcellular location">
    <subcellularLocation>
        <location evidence="1">Cytoplasm</location>
    </subcellularLocation>
</comment>
<evidence type="ECO:0000259" key="9">
    <source>
        <dbReference type="PROSITE" id="PS01124"/>
    </source>
</evidence>
<dbReference type="InterPro" id="IPR051552">
    <property type="entry name" value="HptR"/>
</dbReference>
<reference evidence="11 12" key="1">
    <citation type="submission" date="2021-04" db="EMBL/GenBank/DDBJ databases">
        <title>Paenibacillus sp. DLE-14 whole genome sequence.</title>
        <authorList>
            <person name="Ham Y.J."/>
        </authorList>
    </citation>
    <scope>NUCLEOTIDE SEQUENCE [LARGE SCALE GENOMIC DNA]</scope>
    <source>
        <strain evidence="11 12">DLE-14</strain>
    </source>
</reference>
<keyword evidence="7" id="KW-0804">Transcription</keyword>